<dbReference type="GO" id="GO:0016747">
    <property type="term" value="F:acyltransferase activity, transferring groups other than amino-acyl groups"/>
    <property type="evidence" value="ECO:0007669"/>
    <property type="project" value="UniProtKB-ARBA"/>
</dbReference>
<name>M4BMM3_HYAAE</name>
<evidence type="ECO:0000259" key="2">
    <source>
        <dbReference type="Pfam" id="PF00755"/>
    </source>
</evidence>
<evidence type="ECO:0000256" key="1">
    <source>
        <dbReference type="ARBA" id="ARBA00023315"/>
    </source>
</evidence>
<sequence length="143" mass="16758">MSKEPDRTMQYQDELPSLPLPPLEQTLEQYIQSCEPLLTPSELEHTKAVCHDFLQRVGPQLQSVLEERADSERNWMEEWWETFAYLQPRYPSAININWYGVLPGNWGPRDMSQCEAASIFTHAILKFRKTLLAYVGTSTRRKR</sequence>
<dbReference type="STRING" id="559515.M4BMM3"/>
<keyword evidence="4" id="KW-1185">Reference proteome</keyword>
<dbReference type="VEuPathDB" id="FungiDB:HpaG807660"/>
<evidence type="ECO:0000313" key="4">
    <source>
        <dbReference type="Proteomes" id="UP000011713"/>
    </source>
</evidence>
<dbReference type="InParanoid" id="M4BMM3"/>
<dbReference type="PANTHER" id="PTHR22589:SF67">
    <property type="entry name" value="PEROXISOMAL CARNITINE O-OCTANOYLTRANSFERASE"/>
    <property type="match status" value="1"/>
</dbReference>
<keyword evidence="1" id="KW-0012">Acyltransferase</keyword>
<feature type="domain" description="Choline/carnitine acyltransferase" evidence="2">
    <location>
        <begin position="18"/>
        <end position="131"/>
    </location>
</feature>
<organism evidence="3 4">
    <name type="scientific">Hyaloperonospora arabidopsidis (strain Emoy2)</name>
    <name type="common">Downy mildew agent</name>
    <name type="synonym">Peronospora arabidopsidis</name>
    <dbReference type="NCBI Taxonomy" id="559515"/>
    <lineage>
        <taxon>Eukaryota</taxon>
        <taxon>Sar</taxon>
        <taxon>Stramenopiles</taxon>
        <taxon>Oomycota</taxon>
        <taxon>Peronosporomycetes</taxon>
        <taxon>Peronosporales</taxon>
        <taxon>Peronosporaceae</taxon>
        <taxon>Hyaloperonospora</taxon>
    </lineage>
</organism>
<dbReference type="PROSITE" id="PS00439">
    <property type="entry name" value="ACYLTRANSF_C_1"/>
    <property type="match status" value="1"/>
</dbReference>
<dbReference type="SUPFAM" id="SSF52777">
    <property type="entry name" value="CoA-dependent acyltransferases"/>
    <property type="match status" value="1"/>
</dbReference>
<dbReference type="EnsemblProtists" id="HpaT807660">
    <property type="protein sequence ID" value="HpaP807660"/>
    <property type="gene ID" value="HpaG807660"/>
</dbReference>
<accession>M4BMM3</accession>
<dbReference type="AlphaFoldDB" id="M4BMM3"/>
<dbReference type="InterPro" id="IPR042572">
    <property type="entry name" value="Carn_acyl_trans_N"/>
</dbReference>
<dbReference type="PANTHER" id="PTHR22589">
    <property type="entry name" value="CARNITINE O-ACYLTRANSFERASE"/>
    <property type="match status" value="1"/>
</dbReference>
<reference evidence="4" key="1">
    <citation type="journal article" date="2010" name="Science">
        <title>Signatures of adaptation to obligate biotrophy in the Hyaloperonospora arabidopsidis genome.</title>
        <authorList>
            <person name="Baxter L."/>
            <person name="Tripathy S."/>
            <person name="Ishaque N."/>
            <person name="Boot N."/>
            <person name="Cabral A."/>
            <person name="Kemen E."/>
            <person name="Thines M."/>
            <person name="Ah-Fong A."/>
            <person name="Anderson R."/>
            <person name="Badejoko W."/>
            <person name="Bittner-Eddy P."/>
            <person name="Boore J.L."/>
            <person name="Chibucos M.C."/>
            <person name="Coates M."/>
            <person name="Dehal P."/>
            <person name="Delehaunty K."/>
            <person name="Dong S."/>
            <person name="Downton P."/>
            <person name="Dumas B."/>
            <person name="Fabro G."/>
            <person name="Fronick C."/>
            <person name="Fuerstenberg S.I."/>
            <person name="Fulton L."/>
            <person name="Gaulin E."/>
            <person name="Govers F."/>
            <person name="Hughes L."/>
            <person name="Humphray S."/>
            <person name="Jiang R.H."/>
            <person name="Judelson H."/>
            <person name="Kamoun S."/>
            <person name="Kyung K."/>
            <person name="Meijer H."/>
            <person name="Minx P."/>
            <person name="Morris P."/>
            <person name="Nelson J."/>
            <person name="Phuntumart V."/>
            <person name="Qutob D."/>
            <person name="Rehmany A."/>
            <person name="Rougon-Cardoso A."/>
            <person name="Ryden P."/>
            <person name="Torto-Alalibo T."/>
            <person name="Studholme D."/>
            <person name="Wang Y."/>
            <person name="Win J."/>
            <person name="Wood J."/>
            <person name="Clifton S.W."/>
            <person name="Rogers J."/>
            <person name="Van den Ackerveken G."/>
            <person name="Jones J.D."/>
            <person name="McDowell J.M."/>
            <person name="Beynon J."/>
            <person name="Tyler B.M."/>
        </authorList>
    </citation>
    <scope>NUCLEOTIDE SEQUENCE [LARGE SCALE GENOMIC DNA]</scope>
    <source>
        <strain evidence="4">Emoy2</strain>
    </source>
</reference>
<dbReference type="InterPro" id="IPR039551">
    <property type="entry name" value="Cho/carn_acyl_trans"/>
</dbReference>
<dbReference type="InterPro" id="IPR000542">
    <property type="entry name" value="Carn_acyl_trans"/>
</dbReference>
<protein>
    <recommendedName>
        <fullName evidence="2">Choline/carnitine acyltransferase domain-containing protein</fullName>
    </recommendedName>
</protein>
<dbReference type="Gene3D" id="1.10.275.20">
    <property type="entry name" value="Choline/Carnitine o-acyltransferase"/>
    <property type="match status" value="1"/>
</dbReference>
<dbReference type="EMBL" id="JH598426">
    <property type="status" value="NOT_ANNOTATED_CDS"/>
    <property type="molecule type" value="Genomic_DNA"/>
</dbReference>
<proteinExistence type="predicted"/>
<dbReference type="Pfam" id="PF00755">
    <property type="entry name" value="Carn_acyltransf"/>
    <property type="match status" value="1"/>
</dbReference>
<dbReference type="eggNOG" id="KOG3718">
    <property type="taxonomic scope" value="Eukaryota"/>
</dbReference>
<reference evidence="3" key="2">
    <citation type="submission" date="2015-06" db="UniProtKB">
        <authorList>
            <consortium name="EnsemblProtists"/>
        </authorList>
    </citation>
    <scope>IDENTIFICATION</scope>
    <source>
        <strain evidence="3">Emoy2</strain>
    </source>
</reference>
<dbReference type="Proteomes" id="UP000011713">
    <property type="component" value="Unassembled WGS sequence"/>
</dbReference>
<evidence type="ECO:0000313" key="3">
    <source>
        <dbReference type="EnsemblProtists" id="HpaP807660"/>
    </source>
</evidence>
<dbReference type="HOGENOM" id="CLU_140522_0_0_1"/>
<keyword evidence="1" id="KW-0808">Transferase</keyword>